<protein>
    <submittedName>
        <fullName evidence="2">Uncharacterized protein</fullName>
    </submittedName>
</protein>
<evidence type="ECO:0000256" key="1">
    <source>
        <dbReference type="SAM" id="MobiDB-lite"/>
    </source>
</evidence>
<accession>A0A371D9D5</accession>
<evidence type="ECO:0000313" key="2">
    <source>
        <dbReference type="EMBL" id="RDX49141.1"/>
    </source>
</evidence>
<dbReference type="Proteomes" id="UP000256964">
    <property type="component" value="Unassembled WGS sequence"/>
</dbReference>
<dbReference type="AlphaFoldDB" id="A0A371D9D5"/>
<sequence length="307" mass="33844">MDPAPDAFIQAFMLHRTLFHDDSDNEDSHEEIMKTILELAIFSSQVACALATTRAPGRAAAYARAVDSLKRCASHAQKALRQAVRAEEEEDAGDVGEGGDRENVRMADGTDHEYAEDGAQDTLAMPERTDKDLAPDVCTEKVESSIVPALNLRVHGHTKAQVLPGIQDRDDAYVNAHVDKYILPNLDERVQRRVDERVDELFKSTLLSQGHPYHDAFFALLLPRLAALQTPGAAPVPLPIAQPGDKDQRASCSTEAIVLDSEIKRSPSPAFGRLGIMAEPYSEHHVRLESGEIRVLKRRCLTKAKKP</sequence>
<evidence type="ECO:0000313" key="3">
    <source>
        <dbReference type="Proteomes" id="UP000256964"/>
    </source>
</evidence>
<name>A0A371D9D5_9APHY</name>
<gene>
    <name evidence="2" type="ORF">OH76DRAFT_1404043</name>
</gene>
<reference evidence="2 3" key="1">
    <citation type="journal article" date="2018" name="Biotechnol. Biofuels">
        <title>Integrative visual omics of the white-rot fungus Polyporus brumalis exposes the biotechnological potential of its oxidative enzymes for delignifying raw plant biomass.</title>
        <authorList>
            <person name="Miyauchi S."/>
            <person name="Rancon A."/>
            <person name="Drula E."/>
            <person name="Hage H."/>
            <person name="Chaduli D."/>
            <person name="Favel A."/>
            <person name="Grisel S."/>
            <person name="Henrissat B."/>
            <person name="Herpoel-Gimbert I."/>
            <person name="Ruiz-Duenas F.J."/>
            <person name="Chevret D."/>
            <person name="Hainaut M."/>
            <person name="Lin J."/>
            <person name="Wang M."/>
            <person name="Pangilinan J."/>
            <person name="Lipzen A."/>
            <person name="Lesage-Meessen L."/>
            <person name="Navarro D."/>
            <person name="Riley R."/>
            <person name="Grigoriev I.V."/>
            <person name="Zhou S."/>
            <person name="Raouche S."/>
            <person name="Rosso M.N."/>
        </authorList>
    </citation>
    <scope>NUCLEOTIDE SEQUENCE [LARGE SCALE GENOMIC DNA]</scope>
    <source>
        <strain evidence="2 3">BRFM 1820</strain>
    </source>
</reference>
<organism evidence="2 3">
    <name type="scientific">Lentinus brumalis</name>
    <dbReference type="NCBI Taxonomy" id="2498619"/>
    <lineage>
        <taxon>Eukaryota</taxon>
        <taxon>Fungi</taxon>
        <taxon>Dikarya</taxon>
        <taxon>Basidiomycota</taxon>
        <taxon>Agaricomycotina</taxon>
        <taxon>Agaricomycetes</taxon>
        <taxon>Polyporales</taxon>
        <taxon>Polyporaceae</taxon>
        <taxon>Lentinus</taxon>
    </lineage>
</organism>
<dbReference type="EMBL" id="KZ857407">
    <property type="protein sequence ID" value="RDX49141.1"/>
    <property type="molecule type" value="Genomic_DNA"/>
</dbReference>
<proteinExistence type="predicted"/>
<keyword evidence="3" id="KW-1185">Reference proteome</keyword>
<feature type="region of interest" description="Disordered" evidence="1">
    <location>
        <begin position="83"/>
        <end position="105"/>
    </location>
</feature>